<dbReference type="GO" id="GO:0003677">
    <property type="term" value="F:DNA binding"/>
    <property type="evidence" value="ECO:0007669"/>
    <property type="project" value="InterPro"/>
</dbReference>
<dbReference type="Pfam" id="PF04542">
    <property type="entry name" value="Sigma70_r2"/>
    <property type="match status" value="1"/>
</dbReference>
<evidence type="ECO:0000256" key="3">
    <source>
        <dbReference type="ARBA" id="ARBA00023082"/>
    </source>
</evidence>
<protein>
    <submittedName>
        <fullName evidence="8">RNA polymerase sigma factor YlaC</fullName>
    </submittedName>
</protein>
<dbReference type="InterPro" id="IPR013325">
    <property type="entry name" value="RNA_pol_sigma_r2"/>
</dbReference>
<feature type="domain" description="RNA polymerase sigma-70 region 2" evidence="6">
    <location>
        <begin position="44"/>
        <end position="98"/>
    </location>
</feature>
<dbReference type="GO" id="GO:0016987">
    <property type="term" value="F:sigma factor activity"/>
    <property type="evidence" value="ECO:0007669"/>
    <property type="project" value="UniProtKB-KW"/>
</dbReference>
<dbReference type="InterPro" id="IPR007627">
    <property type="entry name" value="RNA_pol_sigma70_r2"/>
</dbReference>
<sequence>MTQPETPESMDEILARAQRGDDAAKERLFHSCRHYLRGIAQEEARSWFKAKVDASDLVQQTMLDACRDFEEFRGVGDEQLRAWLRTILTRNATDVARAYGTTEKRRVSRERSLTADTDESTDRGLEPNDPGDTPSRWMMRQEDEEQLALALTGLSEPHREVIRLRNLQRLSFAEIAERMGRTRPAVQMLWMRALRQLESLMPES</sequence>
<name>A0A518AX20_9BACT</name>
<dbReference type="PANTHER" id="PTHR43133">
    <property type="entry name" value="RNA POLYMERASE ECF-TYPE SIGMA FACTO"/>
    <property type="match status" value="1"/>
</dbReference>
<dbReference type="InterPro" id="IPR039425">
    <property type="entry name" value="RNA_pol_sigma-70-like"/>
</dbReference>
<dbReference type="NCBIfam" id="TIGR02937">
    <property type="entry name" value="sigma70-ECF"/>
    <property type="match status" value="1"/>
</dbReference>
<feature type="domain" description="RNA polymerase sigma factor 70 region 4 type 2" evidence="7">
    <location>
        <begin position="145"/>
        <end position="197"/>
    </location>
</feature>
<keyword evidence="4" id="KW-0804">Transcription</keyword>
<dbReference type="InterPro" id="IPR013249">
    <property type="entry name" value="RNA_pol_sigma70_r4_t2"/>
</dbReference>
<dbReference type="EMBL" id="CP036279">
    <property type="protein sequence ID" value="QDU59256.1"/>
    <property type="molecule type" value="Genomic_DNA"/>
</dbReference>
<proteinExistence type="inferred from homology"/>
<evidence type="ECO:0000313" key="8">
    <source>
        <dbReference type="EMBL" id="QDU59256.1"/>
    </source>
</evidence>
<dbReference type="InterPro" id="IPR013324">
    <property type="entry name" value="RNA_pol_sigma_r3/r4-like"/>
</dbReference>
<keyword evidence="2" id="KW-0805">Transcription regulation</keyword>
<dbReference type="PANTHER" id="PTHR43133:SF51">
    <property type="entry name" value="RNA POLYMERASE SIGMA FACTOR"/>
    <property type="match status" value="1"/>
</dbReference>
<dbReference type="Proteomes" id="UP000317093">
    <property type="component" value="Chromosome"/>
</dbReference>
<evidence type="ECO:0000259" key="6">
    <source>
        <dbReference type="Pfam" id="PF04542"/>
    </source>
</evidence>
<gene>
    <name evidence="8" type="primary">ylaC</name>
    <name evidence="8" type="ORF">Pan216_00840</name>
</gene>
<feature type="compositionally biased region" description="Basic and acidic residues" evidence="5">
    <location>
        <begin position="102"/>
        <end position="113"/>
    </location>
</feature>
<dbReference type="AlphaFoldDB" id="A0A518AX20"/>
<dbReference type="InterPro" id="IPR036388">
    <property type="entry name" value="WH-like_DNA-bd_sf"/>
</dbReference>
<comment type="similarity">
    <text evidence="1">Belongs to the sigma-70 factor family. ECF subfamily.</text>
</comment>
<evidence type="ECO:0000313" key="9">
    <source>
        <dbReference type="Proteomes" id="UP000317093"/>
    </source>
</evidence>
<keyword evidence="3" id="KW-0731">Sigma factor</keyword>
<organism evidence="8 9">
    <name type="scientific">Kolteria novifilia</name>
    <dbReference type="NCBI Taxonomy" id="2527975"/>
    <lineage>
        <taxon>Bacteria</taxon>
        <taxon>Pseudomonadati</taxon>
        <taxon>Planctomycetota</taxon>
        <taxon>Planctomycetia</taxon>
        <taxon>Kolteriales</taxon>
        <taxon>Kolteriaceae</taxon>
        <taxon>Kolteria</taxon>
    </lineage>
</organism>
<dbReference type="Gene3D" id="1.10.10.10">
    <property type="entry name" value="Winged helix-like DNA-binding domain superfamily/Winged helix DNA-binding domain"/>
    <property type="match status" value="1"/>
</dbReference>
<evidence type="ECO:0000259" key="7">
    <source>
        <dbReference type="Pfam" id="PF08281"/>
    </source>
</evidence>
<dbReference type="SUPFAM" id="SSF88659">
    <property type="entry name" value="Sigma3 and sigma4 domains of RNA polymerase sigma factors"/>
    <property type="match status" value="1"/>
</dbReference>
<reference evidence="8 9" key="1">
    <citation type="submission" date="2019-02" db="EMBL/GenBank/DDBJ databases">
        <title>Deep-cultivation of Planctomycetes and their phenomic and genomic characterization uncovers novel biology.</title>
        <authorList>
            <person name="Wiegand S."/>
            <person name="Jogler M."/>
            <person name="Boedeker C."/>
            <person name="Pinto D."/>
            <person name="Vollmers J."/>
            <person name="Rivas-Marin E."/>
            <person name="Kohn T."/>
            <person name="Peeters S.H."/>
            <person name="Heuer A."/>
            <person name="Rast P."/>
            <person name="Oberbeckmann S."/>
            <person name="Bunk B."/>
            <person name="Jeske O."/>
            <person name="Meyerdierks A."/>
            <person name="Storesund J.E."/>
            <person name="Kallscheuer N."/>
            <person name="Luecker S."/>
            <person name="Lage O.M."/>
            <person name="Pohl T."/>
            <person name="Merkel B.J."/>
            <person name="Hornburger P."/>
            <person name="Mueller R.-W."/>
            <person name="Bruemmer F."/>
            <person name="Labrenz M."/>
            <person name="Spormann A.M."/>
            <person name="Op den Camp H."/>
            <person name="Overmann J."/>
            <person name="Amann R."/>
            <person name="Jetten M.S.M."/>
            <person name="Mascher T."/>
            <person name="Medema M.H."/>
            <person name="Devos D.P."/>
            <person name="Kaster A.-K."/>
            <person name="Ovreas L."/>
            <person name="Rohde M."/>
            <person name="Galperin M.Y."/>
            <person name="Jogler C."/>
        </authorList>
    </citation>
    <scope>NUCLEOTIDE SEQUENCE [LARGE SCALE GENOMIC DNA]</scope>
    <source>
        <strain evidence="8 9">Pan216</strain>
    </source>
</reference>
<dbReference type="InterPro" id="IPR014284">
    <property type="entry name" value="RNA_pol_sigma-70_dom"/>
</dbReference>
<dbReference type="Gene3D" id="1.10.1740.10">
    <property type="match status" value="1"/>
</dbReference>
<dbReference type="GO" id="GO:0006352">
    <property type="term" value="P:DNA-templated transcription initiation"/>
    <property type="evidence" value="ECO:0007669"/>
    <property type="project" value="InterPro"/>
</dbReference>
<dbReference type="RefSeq" id="WP_145253315.1">
    <property type="nucleotide sequence ID" value="NZ_CP036279.1"/>
</dbReference>
<evidence type="ECO:0000256" key="2">
    <source>
        <dbReference type="ARBA" id="ARBA00023015"/>
    </source>
</evidence>
<evidence type="ECO:0000256" key="1">
    <source>
        <dbReference type="ARBA" id="ARBA00010641"/>
    </source>
</evidence>
<dbReference type="Pfam" id="PF08281">
    <property type="entry name" value="Sigma70_r4_2"/>
    <property type="match status" value="1"/>
</dbReference>
<evidence type="ECO:0000256" key="5">
    <source>
        <dbReference type="SAM" id="MobiDB-lite"/>
    </source>
</evidence>
<evidence type="ECO:0000256" key="4">
    <source>
        <dbReference type="ARBA" id="ARBA00023163"/>
    </source>
</evidence>
<dbReference type="KEGG" id="knv:Pan216_00840"/>
<feature type="region of interest" description="Disordered" evidence="5">
    <location>
        <begin position="101"/>
        <end position="136"/>
    </location>
</feature>
<accession>A0A518AX20</accession>
<keyword evidence="9" id="KW-1185">Reference proteome</keyword>
<dbReference type="SUPFAM" id="SSF88946">
    <property type="entry name" value="Sigma2 domain of RNA polymerase sigma factors"/>
    <property type="match status" value="1"/>
</dbReference>
<dbReference type="OrthoDB" id="265297at2"/>